<dbReference type="EnsemblPlants" id="OPUNC03G26570.3">
    <property type="protein sequence ID" value="OPUNC03G26570.3"/>
    <property type="gene ID" value="OPUNC03G26570"/>
</dbReference>
<evidence type="ECO:0000256" key="1">
    <source>
        <dbReference type="SAM" id="MobiDB-lite"/>
    </source>
</evidence>
<dbReference type="Gramene" id="OPUNC03G26570.3">
    <property type="protein sequence ID" value="OPUNC03G26570.3"/>
    <property type="gene ID" value="OPUNC03G26570"/>
</dbReference>
<feature type="region of interest" description="Disordered" evidence="1">
    <location>
        <begin position="1"/>
        <end position="102"/>
    </location>
</feature>
<dbReference type="AlphaFoldDB" id="A0A0E0KHB0"/>
<evidence type="ECO:0000313" key="2">
    <source>
        <dbReference type="EnsemblPlants" id="OPUNC03G26570.3"/>
    </source>
</evidence>
<reference evidence="2" key="1">
    <citation type="submission" date="2015-04" db="UniProtKB">
        <authorList>
            <consortium name="EnsemblPlants"/>
        </authorList>
    </citation>
    <scope>IDENTIFICATION</scope>
</reference>
<evidence type="ECO:0000313" key="3">
    <source>
        <dbReference type="Proteomes" id="UP000026962"/>
    </source>
</evidence>
<dbReference type="HOGENOM" id="CLU_1557767_0_0_1"/>
<protein>
    <submittedName>
        <fullName evidence="2">Uncharacterized protein</fullName>
    </submittedName>
</protein>
<dbReference type="Proteomes" id="UP000026962">
    <property type="component" value="Chromosome 3"/>
</dbReference>
<organism evidence="2">
    <name type="scientific">Oryza punctata</name>
    <name type="common">Red rice</name>
    <dbReference type="NCBI Taxonomy" id="4537"/>
    <lineage>
        <taxon>Eukaryota</taxon>
        <taxon>Viridiplantae</taxon>
        <taxon>Streptophyta</taxon>
        <taxon>Embryophyta</taxon>
        <taxon>Tracheophyta</taxon>
        <taxon>Spermatophyta</taxon>
        <taxon>Magnoliopsida</taxon>
        <taxon>Liliopsida</taxon>
        <taxon>Poales</taxon>
        <taxon>Poaceae</taxon>
        <taxon>BOP clade</taxon>
        <taxon>Oryzoideae</taxon>
        <taxon>Oryzeae</taxon>
        <taxon>Oryzinae</taxon>
        <taxon>Oryza</taxon>
    </lineage>
</organism>
<proteinExistence type="predicted"/>
<feature type="compositionally biased region" description="Pro residues" evidence="1">
    <location>
        <begin position="93"/>
        <end position="102"/>
    </location>
</feature>
<keyword evidence="3" id="KW-1185">Reference proteome</keyword>
<reference evidence="2" key="2">
    <citation type="submission" date="2018-05" db="EMBL/GenBank/DDBJ databases">
        <title>OpunRS2 (Oryza punctata Reference Sequence Version 2).</title>
        <authorList>
            <person name="Zhang J."/>
            <person name="Kudrna D."/>
            <person name="Lee S."/>
            <person name="Talag J."/>
            <person name="Welchert J."/>
            <person name="Wing R.A."/>
        </authorList>
    </citation>
    <scope>NUCLEOTIDE SEQUENCE [LARGE SCALE GENOMIC DNA]</scope>
</reference>
<name>A0A0E0KHB0_ORYPU</name>
<accession>A0A0E0KHB0</accession>
<sequence length="172" mass="18923">MKSLQPHGGPVHMTHRQAAAEHCTAQAHNRPPQGSIHPVSSPAALDSRHLACRRRRSPSCEQRWRRRSPPSAASSLTGEHPNPSHPASASAPNPSPRPPLAPIPILRAEVAPGVLLLPPHRRSPVSIPPYPHLIWYFALFLKKFGVATKTRCNLVTESHPNTLRIVALERKM</sequence>